<comment type="pathway">
    <text evidence="5">Cofactor biosynthesis; coenzyme A biosynthesis.</text>
</comment>
<dbReference type="Proteomes" id="UP000061362">
    <property type="component" value="Chromosome"/>
</dbReference>
<feature type="binding site" evidence="5">
    <location>
        <position position="29"/>
    </location>
    <ligand>
        <name>ATP</name>
        <dbReference type="ChEBI" id="CHEBI:30616"/>
    </ligand>
</feature>
<dbReference type="RefSeq" id="WP_012020576.1">
    <property type="nucleotide sequence ID" value="NZ_CP008822.1"/>
</dbReference>
<protein>
    <recommendedName>
        <fullName evidence="5">4-phosphopantoate--beta-alanine ligase</fullName>
        <ecNumber evidence="5">6.3.2.36</ecNumber>
    </recommendedName>
    <alternativeName>
        <fullName evidence="5">Phosphopantothenate synthetase</fullName>
        <shortName evidence="5">PPS</shortName>
    </alternativeName>
</protein>
<dbReference type="PIRSF" id="PIRSF004853">
    <property type="entry name" value="UCP004853"/>
    <property type="match status" value="1"/>
</dbReference>
<dbReference type="NCBIfam" id="NF041123">
    <property type="entry name" value="phpantohe_syn_Arch"/>
    <property type="match status" value="1"/>
</dbReference>
<dbReference type="AlphaFoldDB" id="A0A088E3B5"/>
<dbReference type="UniPathway" id="UPA00241"/>
<dbReference type="EMBL" id="CP012176">
    <property type="protein sequence ID" value="AKV82712.1"/>
    <property type="molecule type" value="Genomic_DNA"/>
</dbReference>
<name>A0A088E3B5_9CREN</name>
<dbReference type="OrthoDB" id="10078at2157"/>
<dbReference type="EMBL" id="CP012174">
    <property type="protein sequence ID" value="AKV78220.1"/>
    <property type="molecule type" value="Genomic_DNA"/>
</dbReference>
<gene>
    <name evidence="6" type="ORF">HA72_0614</name>
    <name evidence="7" type="ORF">MsedA_0627</name>
    <name evidence="8" type="ORF">MsedB_0627</name>
    <name evidence="9" type="ORF">MsedC_0626</name>
    <name evidence="10" type="ORF">MsedD_0627</name>
    <name evidence="11" type="ORF">MsedE_0627</name>
</gene>
<evidence type="ECO:0000313" key="14">
    <source>
        <dbReference type="Proteomes" id="UP000061362"/>
    </source>
</evidence>
<dbReference type="OMA" id="PKSHPRY"/>
<dbReference type="Pfam" id="PF02006">
    <property type="entry name" value="PPS_PS"/>
    <property type="match status" value="1"/>
</dbReference>
<reference evidence="6 12" key="1">
    <citation type="journal article" date="2014" name="J. Bacteriol.">
        <title>Role of an Archaeal PitA Transporter in the Copper and Arsenic Resistance of Metallosphaera sedula, an Extreme Thermoacidophile.</title>
        <authorList>
            <person name="McCarthy S."/>
            <person name="Ai C."/>
            <person name="Wheaton G."/>
            <person name="Tevatia R."/>
            <person name="Eckrich V."/>
            <person name="Kelly R."/>
            <person name="Blum P."/>
        </authorList>
    </citation>
    <scope>NUCLEOTIDE SEQUENCE [LARGE SCALE GENOMIC DNA]</scope>
    <source>
        <strain evidence="6 12">CuR1</strain>
    </source>
</reference>
<evidence type="ECO:0000313" key="16">
    <source>
        <dbReference type="Proteomes" id="UP000062475"/>
    </source>
</evidence>
<evidence type="ECO:0000313" key="9">
    <source>
        <dbReference type="EMBL" id="AKV78220.1"/>
    </source>
</evidence>
<evidence type="ECO:0000256" key="2">
    <source>
        <dbReference type="ARBA" id="ARBA00022741"/>
    </source>
</evidence>
<evidence type="ECO:0000313" key="13">
    <source>
        <dbReference type="Proteomes" id="UP000056255"/>
    </source>
</evidence>
<feature type="binding site" evidence="5">
    <location>
        <begin position="194"/>
        <end position="196"/>
    </location>
    <ligand>
        <name>ATP</name>
        <dbReference type="ChEBI" id="CHEBI:30616"/>
    </ligand>
</feature>
<comment type="catalytic activity">
    <reaction evidence="5">
        <text>(R)-4-phosphopantoate + beta-alanine + ATP = (R)-4'-phosphopantothenate + AMP + diphosphate + H(+)</text>
        <dbReference type="Rhea" id="RHEA:27930"/>
        <dbReference type="ChEBI" id="CHEBI:10986"/>
        <dbReference type="ChEBI" id="CHEBI:15378"/>
        <dbReference type="ChEBI" id="CHEBI:30616"/>
        <dbReference type="ChEBI" id="CHEBI:33019"/>
        <dbReference type="ChEBI" id="CHEBI:57966"/>
        <dbReference type="ChEBI" id="CHEBI:61294"/>
        <dbReference type="ChEBI" id="CHEBI:456215"/>
        <dbReference type="EC" id="6.3.2.36"/>
    </reaction>
</comment>
<dbReference type="Proteomes" id="UP000062475">
    <property type="component" value="Chromosome"/>
</dbReference>
<evidence type="ECO:0000256" key="5">
    <source>
        <dbReference type="HAMAP-Rule" id="MF_02224"/>
    </source>
</evidence>
<evidence type="ECO:0000313" key="12">
    <source>
        <dbReference type="Proteomes" id="UP000029084"/>
    </source>
</evidence>
<evidence type="ECO:0000313" key="11">
    <source>
        <dbReference type="EMBL" id="AKV82712.1"/>
    </source>
</evidence>
<dbReference type="HAMAP" id="MF_02224">
    <property type="entry name" value="PPS"/>
    <property type="match status" value="1"/>
</dbReference>
<dbReference type="EMBL" id="CP008822">
    <property type="protein sequence ID" value="AIM26776.1"/>
    <property type="molecule type" value="Genomic_DNA"/>
</dbReference>
<evidence type="ECO:0000256" key="3">
    <source>
        <dbReference type="ARBA" id="ARBA00022840"/>
    </source>
</evidence>
<feature type="binding site" evidence="5">
    <location>
        <begin position="200"/>
        <end position="201"/>
    </location>
    <ligand>
        <name>ATP</name>
        <dbReference type="ChEBI" id="CHEBI:30616"/>
    </ligand>
</feature>
<accession>A0A088E3B5</accession>
<dbReference type="NCBIfam" id="NF010324">
    <property type="entry name" value="PRK13761.1"/>
    <property type="match status" value="1"/>
</dbReference>
<dbReference type="GO" id="GO:0015937">
    <property type="term" value="P:coenzyme A biosynthetic process"/>
    <property type="evidence" value="ECO:0007669"/>
    <property type="project" value="UniProtKB-UniRule"/>
</dbReference>
<dbReference type="Proteomes" id="UP000056255">
    <property type="component" value="Chromosome"/>
</dbReference>
<comment type="similarity">
    <text evidence="5">Belongs to the archaeal phosphopantothenate synthetase family.</text>
</comment>
<dbReference type="EMBL" id="CP012175">
    <property type="protein sequence ID" value="AKV80465.1"/>
    <property type="molecule type" value="Genomic_DNA"/>
</dbReference>
<dbReference type="InterPro" id="IPR002855">
    <property type="entry name" value="PPS/PS"/>
</dbReference>
<evidence type="ECO:0000256" key="1">
    <source>
        <dbReference type="ARBA" id="ARBA00022598"/>
    </source>
</evidence>
<evidence type="ECO:0000313" key="15">
    <source>
        <dbReference type="Proteomes" id="UP000062398"/>
    </source>
</evidence>
<reference evidence="11 13" key="3">
    <citation type="submission" date="2015-07" db="EMBL/GenBank/DDBJ databases">
        <title>Physiological, transcriptional responses and genome re-sequencing of acid resistant extremely thermoacidophilic Metallosphaera sedula SARC-M1.</title>
        <authorList>
            <person name="Ai C."/>
            <person name="McCarthy S."/>
            <person name="Eckrich V."/>
            <person name="Rudrappa D."/>
            <person name="Qiu G."/>
            <person name="Blum P."/>
        </authorList>
    </citation>
    <scope>NUCLEOTIDE SEQUENCE [LARGE SCALE GENOMIC DNA]</scope>
    <source>
        <strain evidence="11 13">SARC-M1</strain>
    </source>
</reference>
<dbReference type="EMBL" id="CP012173">
    <property type="protein sequence ID" value="AKV75969.1"/>
    <property type="molecule type" value="Genomic_DNA"/>
</dbReference>
<dbReference type="Proteomes" id="UP000062398">
    <property type="component" value="Chromosome"/>
</dbReference>
<comment type="function">
    <text evidence="5">Catalyzes the condensation of (R)-4-phosphopantoate and beta-alanine to 4'-phosphopantothenate in the CoA biosynthesis pathway.</text>
</comment>
<evidence type="ECO:0000313" key="17">
    <source>
        <dbReference type="Proteomes" id="UP000068832"/>
    </source>
</evidence>
<feature type="binding site" evidence="5">
    <location>
        <position position="51"/>
    </location>
    <ligand>
        <name>ATP</name>
        <dbReference type="ChEBI" id="CHEBI:30616"/>
    </ligand>
</feature>
<dbReference type="GO" id="GO:0005524">
    <property type="term" value="F:ATP binding"/>
    <property type="evidence" value="ECO:0007669"/>
    <property type="project" value="UniProtKB-KW"/>
</dbReference>
<evidence type="ECO:0000313" key="10">
    <source>
        <dbReference type="EMBL" id="AKV80465.1"/>
    </source>
</evidence>
<dbReference type="Proteomes" id="UP000029084">
    <property type="component" value="Chromosome"/>
</dbReference>
<comment type="subunit">
    <text evidence="5">Homodimer.</text>
</comment>
<dbReference type="GO" id="GO:0016881">
    <property type="term" value="F:acid-amino acid ligase activity"/>
    <property type="evidence" value="ECO:0007669"/>
    <property type="project" value="UniProtKB-UniRule"/>
</dbReference>
<evidence type="ECO:0000313" key="6">
    <source>
        <dbReference type="EMBL" id="AIM26776.1"/>
    </source>
</evidence>
<dbReference type="Proteomes" id="UP000068832">
    <property type="component" value="Chromosome"/>
</dbReference>
<keyword evidence="1 5" id="KW-0436">Ligase</keyword>
<dbReference type="InterPro" id="IPR038138">
    <property type="entry name" value="PPS/PS_sf"/>
</dbReference>
<keyword evidence="4 5" id="KW-0173">Coenzyme A biosynthesis</keyword>
<evidence type="ECO:0000313" key="7">
    <source>
        <dbReference type="EMBL" id="AKV73729.1"/>
    </source>
</evidence>
<evidence type="ECO:0000256" key="4">
    <source>
        <dbReference type="ARBA" id="ARBA00022993"/>
    </source>
</evidence>
<organism evidence="6 12">
    <name type="scientific">Metallosphaera sedula</name>
    <dbReference type="NCBI Taxonomy" id="43687"/>
    <lineage>
        <taxon>Archaea</taxon>
        <taxon>Thermoproteota</taxon>
        <taxon>Thermoprotei</taxon>
        <taxon>Sulfolobales</taxon>
        <taxon>Sulfolobaceae</taxon>
        <taxon>Metallosphaera</taxon>
    </lineage>
</organism>
<dbReference type="EC" id="6.3.2.36" evidence="5"/>
<dbReference type="PATRIC" id="fig|43687.5.peg.629"/>
<reference evidence="14 15" key="2">
    <citation type="journal article" date="2015" name="Genome Announc.">
        <title>Complete Genome Sequences of Evolved Arsenate-Resistant Metallosphaera sedula Strains.</title>
        <authorList>
            <person name="Ai C."/>
            <person name="McCarthy S."/>
            <person name="Schackwitz W."/>
            <person name="Martin J."/>
            <person name="Lipzen A."/>
            <person name="Blum P."/>
        </authorList>
    </citation>
    <scope>NUCLEOTIDE SEQUENCE [LARGE SCALE GENOMIC DNA]</scope>
    <source>
        <strain evidence="9 15">ARS120-1</strain>
        <strain evidence="10 14">ARS120-2</strain>
        <strain evidence="7 17">ARS50-1</strain>
        <strain evidence="8 16">ARS50-2</strain>
    </source>
</reference>
<dbReference type="GeneID" id="91755067"/>
<evidence type="ECO:0000313" key="8">
    <source>
        <dbReference type="EMBL" id="AKV75969.1"/>
    </source>
</evidence>
<keyword evidence="3 5" id="KW-0067">ATP-binding</keyword>
<sequence length="266" mass="29750">MDKTQDSKSRSIRGIVPENHPRRESILVRERLVEAMEREVVVPQGLIAQGRGECFDYLIGEKTRDFAERALEVAAVLLIEAKNPVISVNGNMAALVPREIVELADAIPAKIEVNLFYRDEIREKAIEKVLREAGAREVLGVGEDASETIPELFSQRRRVSKRGILSADVVLLGLEDGDRTEALVKMGKKVIAIDLNPLSRTSLTASVTIVDNVIRAIPALREKVLKMKSLSREEREKLLKGYNNRDVLRGAMKFMSERLAQLSLDL</sequence>
<keyword evidence="2 5" id="KW-0547">Nucleotide-binding</keyword>
<dbReference type="EMBL" id="CP012172">
    <property type="protein sequence ID" value="AKV73729.1"/>
    <property type="molecule type" value="Genomic_DNA"/>
</dbReference>
<dbReference type="PANTHER" id="PTHR40695:SF1">
    <property type="entry name" value="4-PHOSPHOPANTOATE--BETA-ALANINE LIGASE"/>
    <property type="match status" value="1"/>
</dbReference>
<proteinExistence type="inferred from homology"/>
<dbReference type="Gene3D" id="3.40.50.12640">
    <property type="entry name" value="Phosphopantoate/pantothenate synthetase"/>
    <property type="match status" value="1"/>
</dbReference>
<dbReference type="PANTHER" id="PTHR40695">
    <property type="entry name" value="4-PHOSPHOPANTOATE--BETA-ALANINE LIGASE"/>
    <property type="match status" value="1"/>
</dbReference>
<feature type="binding site" evidence="5">
    <location>
        <begin position="212"/>
        <end position="213"/>
    </location>
    <ligand>
        <name>ATP</name>
        <dbReference type="ChEBI" id="CHEBI:30616"/>
    </ligand>
</feature>